<dbReference type="EMBL" id="BMIY01000010">
    <property type="protein sequence ID" value="GFZ80443.1"/>
    <property type="molecule type" value="Genomic_DNA"/>
</dbReference>
<feature type="compositionally biased region" description="Basic and acidic residues" evidence="9">
    <location>
        <begin position="1"/>
        <end position="11"/>
    </location>
</feature>
<dbReference type="CDD" id="cd00209">
    <property type="entry name" value="DHFR"/>
    <property type="match status" value="1"/>
</dbReference>
<dbReference type="GO" id="GO:0005829">
    <property type="term" value="C:cytosol"/>
    <property type="evidence" value="ECO:0007669"/>
    <property type="project" value="TreeGrafter"/>
</dbReference>
<evidence type="ECO:0000256" key="6">
    <source>
        <dbReference type="ARBA" id="ARBA00023002"/>
    </source>
</evidence>
<keyword evidence="12" id="KW-1185">Reference proteome</keyword>
<dbReference type="PROSITE" id="PS51330">
    <property type="entry name" value="DHFR_2"/>
    <property type="match status" value="1"/>
</dbReference>
<dbReference type="GO" id="GO:0046452">
    <property type="term" value="P:dihydrofolate metabolic process"/>
    <property type="evidence" value="ECO:0007669"/>
    <property type="project" value="TreeGrafter"/>
</dbReference>
<evidence type="ECO:0000256" key="2">
    <source>
        <dbReference type="ARBA" id="ARBA00009539"/>
    </source>
</evidence>
<gene>
    <name evidence="11" type="primary">folA</name>
    <name evidence="11" type="ORF">GCM10011403_24650</name>
</gene>
<evidence type="ECO:0000259" key="10">
    <source>
        <dbReference type="PROSITE" id="PS51330"/>
    </source>
</evidence>
<dbReference type="PROSITE" id="PS00075">
    <property type="entry name" value="DHFR_1"/>
    <property type="match status" value="1"/>
</dbReference>
<dbReference type="GO" id="GO:0006730">
    <property type="term" value="P:one-carbon metabolic process"/>
    <property type="evidence" value="ECO:0007669"/>
    <property type="project" value="UniProtKB-KW"/>
</dbReference>
<evidence type="ECO:0000256" key="1">
    <source>
        <dbReference type="ARBA" id="ARBA00004903"/>
    </source>
</evidence>
<reference evidence="11" key="2">
    <citation type="submission" date="2020-09" db="EMBL/GenBank/DDBJ databases">
        <authorList>
            <person name="Sun Q."/>
            <person name="Zhou Y."/>
        </authorList>
    </citation>
    <scope>NUCLEOTIDE SEQUENCE</scope>
    <source>
        <strain evidence="11">CGMCC 1.15425</strain>
    </source>
</reference>
<feature type="compositionally biased region" description="Acidic residues" evidence="9">
    <location>
        <begin position="12"/>
        <end position="21"/>
    </location>
</feature>
<comment type="function">
    <text evidence="7">Key enzyme in folate metabolism. Catalyzes an essential reaction for de novo glycine and purine synthesis, and for DNA precursor synthesis.</text>
</comment>
<dbReference type="InterPro" id="IPR024072">
    <property type="entry name" value="DHFR-like_dom_sf"/>
</dbReference>
<accession>A0A916VJP8</accession>
<name>A0A916VJP8_9GAMM</name>
<keyword evidence="5" id="KW-0521">NADP</keyword>
<dbReference type="GO" id="GO:0046655">
    <property type="term" value="P:folic acid metabolic process"/>
    <property type="evidence" value="ECO:0007669"/>
    <property type="project" value="TreeGrafter"/>
</dbReference>
<organism evidence="11 12">
    <name type="scientific">Pseudohongiella nitratireducens</name>
    <dbReference type="NCBI Taxonomy" id="1768907"/>
    <lineage>
        <taxon>Bacteria</taxon>
        <taxon>Pseudomonadati</taxon>
        <taxon>Pseudomonadota</taxon>
        <taxon>Gammaproteobacteria</taxon>
        <taxon>Pseudomonadales</taxon>
        <taxon>Pseudohongiellaceae</taxon>
        <taxon>Pseudohongiella</taxon>
    </lineage>
</organism>
<dbReference type="GO" id="GO:0046654">
    <property type="term" value="P:tetrahydrofolate biosynthetic process"/>
    <property type="evidence" value="ECO:0007669"/>
    <property type="project" value="InterPro"/>
</dbReference>
<feature type="region of interest" description="Disordered" evidence="9">
    <location>
        <begin position="1"/>
        <end position="21"/>
    </location>
</feature>
<protein>
    <recommendedName>
        <fullName evidence="3">dihydrofolate reductase</fullName>
        <ecNumber evidence="3">1.5.1.3</ecNumber>
    </recommendedName>
</protein>
<evidence type="ECO:0000256" key="5">
    <source>
        <dbReference type="ARBA" id="ARBA00022857"/>
    </source>
</evidence>
<comment type="pathway">
    <text evidence="1">Cofactor biosynthesis; tetrahydrofolate biosynthesis; 5,6,7,8-tetrahydrofolate from 7,8-dihydrofolate: step 1/1.</text>
</comment>
<dbReference type="InterPro" id="IPR001796">
    <property type="entry name" value="DHFR_dom"/>
</dbReference>
<keyword evidence="6" id="KW-0560">Oxidoreductase</keyword>
<dbReference type="GO" id="GO:0070401">
    <property type="term" value="F:NADP+ binding"/>
    <property type="evidence" value="ECO:0007669"/>
    <property type="project" value="UniProtKB-ARBA"/>
</dbReference>
<reference evidence="11" key="1">
    <citation type="journal article" date="2014" name="Int. J. Syst. Evol. Microbiol.">
        <title>Complete genome sequence of Corynebacterium casei LMG S-19264T (=DSM 44701T), isolated from a smear-ripened cheese.</title>
        <authorList>
            <consortium name="US DOE Joint Genome Institute (JGI-PGF)"/>
            <person name="Walter F."/>
            <person name="Albersmeier A."/>
            <person name="Kalinowski J."/>
            <person name="Ruckert C."/>
        </authorList>
    </citation>
    <scope>NUCLEOTIDE SEQUENCE</scope>
    <source>
        <strain evidence="11">CGMCC 1.15425</strain>
    </source>
</reference>
<comment type="similarity">
    <text evidence="2 8">Belongs to the dihydrofolate reductase family.</text>
</comment>
<keyword evidence="4" id="KW-0554">One-carbon metabolism</keyword>
<dbReference type="Proteomes" id="UP000627715">
    <property type="component" value="Unassembled WGS sequence"/>
</dbReference>
<proteinExistence type="inferred from homology"/>
<dbReference type="InterPro" id="IPR012259">
    <property type="entry name" value="DHFR"/>
</dbReference>
<evidence type="ECO:0000313" key="11">
    <source>
        <dbReference type="EMBL" id="GFZ80443.1"/>
    </source>
</evidence>
<feature type="domain" description="DHFR" evidence="10">
    <location>
        <begin position="31"/>
        <end position="195"/>
    </location>
</feature>
<evidence type="ECO:0000256" key="7">
    <source>
        <dbReference type="ARBA" id="ARBA00025067"/>
    </source>
</evidence>
<evidence type="ECO:0000256" key="8">
    <source>
        <dbReference type="RuleBase" id="RU004474"/>
    </source>
</evidence>
<evidence type="ECO:0000313" key="12">
    <source>
        <dbReference type="Proteomes" id="UP000627715"/>
    </source>
</evidence>
<sequence length="199" mass="22505">MASDATNKDNAPEEEVIDGFDGEIEDEPPMRLALIWAQSQNRVIGRNNALPWYLPEDLRYFKQITMGKPIIMGRKTYESIGRPLPGRTNIVVSRNTELQIEGVRVVPSLEAAIDLAEKVCLIEGCEEAIVMGGSQIYELALPHADRLYMTQVHADVNGDAYFPDFALESWKELGREDFSSSETNPYDYSFVVLERRPLH</sequence>
<dbReference type="SUPFAM" id="SSF53597">
    <property type="entry name" value="Dihydrofolate reductase-like"/>
    <property type="match status" value="1"/>
</dbReference>
<evidence type="ECO:0000256" key="3">
    <source>
        <dbReference type="ARBA" id="ARBA00012856"/>
    </source>
</evidence>
<dbReference type="Gene3D" id="3.40.430.10">
    <property type="entry name" value="Dihydrofolate Reductase, subunit A"/>
    <property type="match status" value="1"/>
</dbReference>
<dbReference type="PRINTS" id="PR00070">
    <property type="entry name" value="DHFR"/>
</dbReference>
<dbReference type="GO" id="GO:0004146">
    <property type="term" value="F:dihydrofolate reductase activity"/>
    <property type="evidence" value="ECO:0007669"/>
    <property type="project" value="UniProtKB-EC"/>
</dbReference>
<dbReference type="PIRSF" id="PIRSF000194">
    <property type="entry name" value="DHFR"/>
    <property type="match status" value="1"/>
</dbReference>
<dbReference type="EC" id="1.5.1.3" evidence="3"/>
<dbReference type="PANTHER" id="PTHR48069:SF3">
    <property type="entry name" value="DIHYDROFOLATE REDUCTASE"/>
    <property type="match status" value="1"/>
</dbReference>
<dbReference type="Pfam" id="PF00186">
    <property type="entry name" value="DHFR_1"/>
    <property type="match status" value="1"/>
</dbReference>
<dbReference type="PANTHER" id="PTHR48069">
    <property type="entry name" value="DIHYDROFOLATE REDUCTASE"/>
    <property type="match status" value="1"/>
</dbReference>
<comment type="caution">
    <text evidence="11">The sequence shown here is derived from an EMBL/GenBank/DDBJ whole genome shotgun (WGS) entry which is preliminary data.</text>
</comment>
<dbReference type="AlphaFoldDB" id="A0A916VJP8"/>
<dbReference type="InterPro" id="IPR017925">
    <property type="entry name" value="DHFR_CS"/>
</dbReference>
<evidence type="ECO:0000256" key="4">
    <source>
        <dbReference type="ARBA" id="ARBA00022563"/>
    </source>
</evidence>
<evidence type="ECO:0000256" key="9">
    <source>
        <dbReference type="SAM" id="MobiDB-lite"/>
    </source>
</evidence>
<dbReference type="FunFam" id="3.40.430.10:FF:000001">
    <property type="entry name" value="Dihydrofolate reductase"/>
    <property type="match status" value="1"/>
</dbReference>